<evidence type="ECO:0000256" key="14">
    <source>
        <dbReference type="SAM" id="MobiDB-lite"/>
    </source>
</evidence>
<proteinExistence type="inferred from homology"/>
<evidence type="ECO:0000256" key="4">
    <source>
        <dbReference type="ARBA" id="ARBA00006559"/>
    </source>
</evidence>
<feature type="domain" description="Spo11/DNA topoisomerase VI subunit A N-terminal" evidence="16">
    <location>
        <begin position="344"/>
        <end position="400"/>
    </location>
</feature>
<dbReference type="InterPro" id="IPR013049">
    <property type="entry name" value="Spo11/TopoVI_A_N"/>
</dbReference>
<feature type="compositionally biased region" description="Acidic residues" evidence="14">
    <location>
        <begin position="286"/>
        <end position="305"/>
    </location>
</feature>
<comment type="caution">
    <text evidence="18">The sequence shown here is derived from an EMBL/GenBank/DDBJ whole genome shotgun (WGS) entry which is preliminary data.</text>
</comment>
<dbReference type="AlphaFoldDB" id="A0A6V7UK92"/>
<dbReference type="Pfam" id="PF21180">
    <property type="entry name" value="TOP6A-Spo11_Toprim"/>
    <property type="match status" value="1"/>
</dbReference>
<dbReference type="GO" id="GO:0003918">
    <property type="term" value="F:DNA topoisomerase type II (double strand cut, ATP-hydrolyzing) activity"/>
    <property type="evidence" value="ECO:0007669"/>
    <property type="project" value="UniProtKB-UniRule"/>
</dbReference>
<keyword evidence="6" id="KW-0460">Magnesium</keyword>
<dbReference type="GO" id="GO:0005634">
    <property type="term" value="C:nucleus"/>
    <property type="evidence" value="ECO:0007669"/>
    <property type="project" value="UniProtKB-SubCell"/>
</dbReference>
<evidence type="ECO:0000256" key="7">
    <source>
        <dbReference type="ARBA" id="ARBA00022898"/>
    </source>
</evidence>
<evidence type="ECO:0000313" key="18">
    <source>
        <dbReference type="EMBL" id="CAD2160108.1"/>
    </source>
</evidence>
<dbReference type="InterPro" id="IPR011078">
    <property type="entry name" value="PyrdxlP_homeostasis"/>
</dbReference>
<dbReference type="GO" id="GO:0042138">
    <property type="term" value="P:meiotic DNA double-strand break formation"/>
    <property type="evidence" value="ECO:0007669"/>
    <property type="project" value="InterPro"/>
</dbReference>
<protein>
    <recommendedName>
        <fullName evidence="12">Pyridoxal phosphate homeostasis protein</fullName>
        <shortName evidence="12">PLP homeostasis protein</shortName>
    </recommendedName>
</protein>
<name>A0A6V7UK92_MELEN</name>
<evidence type="ECO:0000256" key="8">
    <source>
        <dbReference type="ARBA" id="ARBA00023029"/>
    </source>
</evidence>
<dbReference type="PROSITE" id="PS52041">
    <property type="entry name" value="TOPO_IIB"/>
    <property type="match status" value="1"/>
</dbReference>
<dbReference type="CDD" id="cd06822">
    <property type="entry name" value="PLPDE_III_YBL036c_euk"/>
    <property type="match status" value="1"/>
</dbReference>
<comment type="similarity">
    <text evidence="4 13">Belongs to the TOP6A family.</text>
</comment>
<keyword evidence="8 13" id="KW-0799">Topoisomerase</keyword>
<comment type="catalytic activity">
    <reaction evidence="1 13">
        <text>ATP-dependent breakage, passage and rejoining of double-stranded DNA.</text>
        <dbReference type="EC" id="5.6.2.2"/>
    </reaction>
</comment>
<evidence type="ECO:0000256" key="9">
    <source>
        <dbReference type="ARBA" id="ARBA00023125"/>
    </source>
</evidence>
<dbReference type="NCBIfam" id="TIGR00044">
    <property type="entry name" value="YggS family pyridoxal phosphate-dependent enzyme"/>
    <property type="match status" value="1"/>
</dbReference>
<accession>A0A6V7UK92</accession>
<evidence type="ECO:0000256" key="12">
    <source>
        <dbReference type="HAMAP-Rule" id="MF_03225"/>
    </source>
</evidence>
<comment type="function">
    <text evidence="12">Pyridoxal 5'-phosphate (PLP)-binding protein, which may be involved in intracellular homeostatic regulation of pyridoxal 5'-phosphate (PLP), the active form of vitamin B6.</text>
</comment>
<evidence type="ECO:0000259" key="15">
    <source>
        <dbReference type="Pfam" id="PF01168"/>
    </source>
</evidence>
<dbReference type="FunFam" id="3.20.20.10:FF:000018">
    <property type="entry name" value="Pyridoxal phosphate homeostasis protein"/>
    <property type="match status" value="1"/>
</dbReference>
<dbReference type="Gene3D" id="3.40.1360.10">
    <property type="match status" value="1"/>
</dbReference>
<reference evidence="18 19" key="1">
    <citation type="submission" date="2020-08" db="EMBL/GenBank/DDBJ databases">
        <authorList>
            <person name="Koutsovoulos G."/>
            <person name="Danchin GJ E."/>
        </authorList>
    </citation>
    <scope>NUCLEOTIDE SEQUENCE [LARGE SCALE GENOMIC DNA]</scope>
</reference>
<dbReference type="Gene3D" id="1.10.10.10">
    <property type="entry name" value="Winged helix-like DNA-binding domain superfamily/Winged helix DNA-binding domain"/>
    <property type="match status" value="1"/>
</dbReference>
<dbReference type="HAMAP" id="MF_02087">
    <property type="entry name" value="PLP_homeostasis"/>
    <property type="match status" value="1"/>
</dbReference>
<feature type="domain" description="Topoisomerase 6 subunit A/Spo11 TOPRIM" evidence="17">
    <location>
        <begin position="449"/>
        <end position="620"/>
    </location>
</feature>
<dbReference type="PANTHER" id="PTHR10146:SF14">
    <property type="entry name" value="PYRIDOXAL PHOSPHATE HOMEOSTASIS PROTEIN"/>
    <property type="match status" value="1"/>
</dbReference>
<keyword evidence="5" id="KW-0479">Metal-binding</keyword>
<dbReference type="GO" id="GO:0030170">
    <property type="term" value="F:pyridoxal phosphate binding"/>
    <property type="evidence" value="ECO:0007669"/>
    <property type="project" value="UniProtKB-UniRule"/>
</dbReference>
<dbReference type="GO" id="GO:0046872">
    <property type="term" value="F:metal ion binding"/>
    <property type="evidence" value="ECO:0007669"/>
    <property type="project" value="UniProtKB-KW"/>
</dbReference>
<dbReference type="GO" id="GO:0005694">
    <property type="term" value="C:chromosome"/>
    <property type="evidence" value="ECO:0007669"/>
    <property type="project" value="InterPro"/>
</dbReference>
<dbReference type="PRINTS" id="PR01550">
    <property type="entry name" value="TOP6AFAMILY"/>
</dbReference>
<dbReference type="InterPro" id="IPR036388">
    <property type="entry name" value="WH-like_DNA-bd_sf"/>
</dbReference>
<evidence type="ECO:0000256" key="13">
    <source>
        <dbReference type="PROSITE-ProRule" id="PRU01385"/>
    </source>
</evidence>
<dbReference type="GO" id="GO:0005524">
    <property type="term" value="F:ATP binding"/>
    <property type="evidence" value="ECO:0007669"/>
    <property type="project" value="InterPro"/>
</dbReference>
<dbReference type="InterPro" id="IPR013048">
    <property type="entry name" value="Meiotic_Spo11"/>
</dbReference>
<evidence type="ECO:0000259" key="16">
    <source>
        <dbReference type="Pfam" id="PF04406"/>
    </source>
</evidence>
<dbReference type="OrthoDB" id="5377392at2759"/>
<dbReference type="InterPro" id="IPR034136">
    <property type="entry name" value="TOPRIM_Topo6A/Spo11"/>
</dbReference>
<dbReference type="Gene3D" id="3.20.20.10">
    <property type="entry name" value="Alanine racemase"/>
    <property type="match status" value="1"/>
</dbReference>
<dbReference type="InterPro" id="IPR036078">
    <property type="entry name" value="Spo11/TopoVI_A_sf"/>
</dbReference>
<keyword evidence="10 13" id="KW-0413">Isomerase</keyword>
<evidence type="ECO:0000256" key="3">
    <source>
        <dbReference type="ARBA" id="ARBA00004123"/>
    </source>
</evidence>
<evidence type="ECO:0000313" key="19">
    <source>
        <dbReference type="Proteomes" id="UP000580250"/>
    </source>
</evidence>
<keyword evidence="11" id="KW-0539">Nucleus</keyword>
<dbReference type="Proteomes" id="UP000580250">
    <property type="component" value="Unassembled WGS sequence"/>
</dbReference>
<dbReference type="InterPro" id="IPR029066">
    <property type="entry name" value="PLP-binding_barrel"/>
</dbReference>
<dbReference type="PANTHER" id="PTHR10146">
    <property type="entry name" value="PROLINE SYNTHETASE CO-TRANSCRIBED BACTERIAL HOMOLOG PROTEIN"/>
    <property type="match status" value="1"/>
</dbReference>
<keyword evidence="9 13" id="KW-0238">DNA-binding</keyword>
<evidence type="ECO:0000256" key="10">
    <source>
        <dbReference type="ARBA" id="ARBA00023235"/>
    </source>
</evidence>
<dbReference type="GO" id="GO:0003677">
    <property type="term" value="F:DNA binding"/>
    <property type="evidence" value="ECO:0007669"/>
    <property type="project" value="UniProtKB-UniRule"/>
</dbReference>
<evidence type="ECO:0000256" key="1">
    <source>
        <dbReference type="ARBA" id="ARBA00000185"/>
    </source>
</evidence>
<evidence type="ECO:0000256" key="6">
    <source>
        <dbReference type="ARBA" id="ARBA00022842"/>
    </source>
</evidence>
<dbReference type="PRINTS" id="PR01551">
    <property type="entry name" value="SPO11HOMOLOG"/>
</dbReference>
<evidence type="ECO:0000256" key="5">
    <source>
        <dbReference type="ARBA" id="ARBA00022723"/>
    </source>
</evidence>
<sequence>MAAEIVAKNLTNVLKSVHELAVIYSVDVRLVAVSKTFPIDSIFACYEKGQRHFGENYIDELESKAKELVSRGVHDINWHFIGRLQSNKLKKICEIPGLWCIETLDNKKHADLLQSILGKDEKPLKVFIQVNTSGEKNKGGVEPEGLDELVDHVEGKCPNLSLIGLMTIGSISESKNQETNSDFELLVKLRDGLKARLKRTFELSMGMSSDYKLAIKYGSTNVRVGSEIFGERTIIMSLNEQRREELIEMIEGAFVHFTMNLCSADAHETTRYSMRRALKRPHQSSEDADPFEEGENGDWDFEDNEQQQSTSSGDSDTSNPVDNEFSRNSPELLGTTSKRLLTFRLRVLAQIYELLVENRHATKRDLFYESKKIYEQQSNFDRALTAVCNFLMASRSELHVISCSKGFAIGSLRLLNALDDNEINFRFGMIALNESLVNFDFAESDATAILILEKDSVFQHLLDEKFMEVFPKTILVTGRGYPDICTRQFLNWLASQLPNIPMFILTDADPYGIEIFLTYKYGSDRSWIESGGITLPQLKWIGFLPSEANNLSVPENQLLKLTNSDKRRIEKLSKRVLFLEENAVFDELAIMLSNNCKLEIEALYTLGDKFLSTIYLKYKLEPH</sequence>
<feature type="active site" description="O-(5'-phospho-DNA)-tyrosine intermediate" evidence="13">
    <location>
        <position position="368"/>
    </location>
</feature>
<dbReference type="PROSITE" id="PS01211">
    <property type="entry name" value="UPF0001"/>
    <property type="match status" value="1"/>
</dbReference>
<dbReference type="InterPro" id="IPR002815">
    <property type="entry name" value="Spo11/TopoVI_A"/>
</dbReference>
<dbReference type="SUPFAM" id="SSF51419">
    <property type="entry name" value="PLP-binding barrel"/>
    <property type="match status" value="1"/>
</dbReference>
<dbReference type="EMBL" id="CAJEWN010000077">
    <property type="protein sequence ID" value="CAD2160108.1"/>
    <property type="molecule type" value="Genomic_DNA"/>
</dbReference>
<comment type="similarity">
    <text evidence="12">Belongs to the pyridoxal phosphate-binding protein YggS/PROSC family.</text>
</comment>
<dbReference type="Pfam" id="PF01168">
    <property type="entry name" value="Ala_racemase_N"/>
    <property type="match status" value="1"/>
</dbReference>
<feature type="region of interest" description="Disordered" evidence="14">
    <location>
        <begin position="277"/>
        <end position="330"/>
    </location>
</feature>
<organism evidence="18 19">
    <name type="scientific">Meloidogyne enterolobii</name>
    <name type="common">Root-knot nematode worm</name>
    <name type="synonym">Meloidogyne mayaguensis</name>
    <dbReference type="NCBI Taxonomy" id="390850"/>
    <lineage>
        <taxon>Eukaryota</taxon>
        <taxon>Metazoa</taxon>
        <taxon>Ecdysozoa</taxon>
        <taxon>Nematoda</taxon>
        <taxon>Chromadorea</taxon>
        <taxon>Rhabditida</taxon>
        <taxon>Tylenchina</taxon>
        <taxon>Tylenchomorpha</taxon>
        <taxon>Tylenchoidea</taxon>
        <taxon>Meloidogynidae</taxon>
        <taxon>Meloidogyninae</taxon>
        <taxon>Meloidogyne</taxon>
    </lineage>
</organism>
<feature type="compositionally biased region" description="Low complexity" evidence="14">
    <location>
        <begin position="306"/>
        <end position="318"/>
    </location>
</feature>
<evidence type="ECO:0000259" key="17">
    <source>
        <dbReference type="Pfam" id="PF21180"/>
    </source>
</evidence>
<comment type="cofactor">
    <cofactor evidence="2">
        <name>Mg(2+)</name>
        <dbReference type="ChEBI" id="CHEBI:18420"/>
    </cofactor>
</comment>
<evidence type="ECO:0000256" key="11">
    <source>
        <dbReference type="ARBA" id="ARBA00023242"/>
    </source>
</evidence>
<feature type="modified residue" description="N6-(pyridoxal phosphate)lysine" evidence="12">
    <location>
        <position position="35"/>
    </location>
</feature>
<keyword evidence="7 12" id="KW-0663">Pyridoxal phosphate</keyword>
<gene>
    <name evidence="18" type="ORF">MENT_LOCUS14087</name>
</gene>
<dbReference type="Pfam" id="PF04406">
    <property type="entry name" value="TP6A_N"/>
    <property type="match status" value="1"/>
</dbReference>
<comment type="subcellular location">
    <subcellularLocation>
        <location evidence="3">Nucleus</location>
    </subcellularLocation>
</comment>
<dbReference type="InterPro" id="IPR001608">
    <property type="entry name" value="Ala_racemase_N"/>
</dbReference>
<feature type="domain" description="Alanine racemase N-terminal" evidence="15">
    <location>
        <begin position="27"/>
        <end position="231"/>
    </location>
</feature>
<evidence type="ECO:0000256" key="2">
    <source>
        <dbReference type="ARBA" id="ARBA00001946"/>
    </source>
</evidence>
<dbReference type="CDD" id="cd00223">
    <property type="entry name" value="TOPRIM_TopoIIB_SPO"/>
    <property type="match status" value="1"/>
</dbReference>
<dbReference type="SUPFAM" id="SSF56726">
    <property type="entry name" value="DNA topoisomerase IV, alpha subunit"/>
    <property type="match status" value="1"/>
</dbReference>